<dbReference type="KEGG" id="bcae:A4V03_05125"/>
<evidence type="ECO:0000256" key="1">
    <source>
        <dbReference type="SAM" id="Phobius"/>
    </source>
</evidence>
<protein>
    <recommendedName>
        <fullName evidence="2">YdbS-like PH domain-containing protein</fullName>
    </recommendedName>
</protein>
<dbReference type="OrthoDB" id="1120400at2"/>
<feature type="transmembrane region" description="Helical" evidence="1">
    <location>
        <begin position="46"/>
        <end position="64"/>
    </location>
</feature>
<gene>
    <name evidence="3" type="ORF">A4V03_05125</name>
</gene>
<keyword evidence="4" id="KW-1185">Reference proteome</keyword>
<keyword evidence="1" id="KW-0812">Transmembrane</keyword>
<keyword evidence="1" id="KW-0472">Membrane</keyword>
<reference evidence="4" key="1">
    <citation type="submission" date="2016-04" db="EMBL/GenBank/DDBJ databases">
        <title>Complete Genome Sequences of Twelve Strains of a Stable Defined Moderately Diverse Mouse Microbiota 2 (sDMDMm2).</title>
        <authorList>
            <person name="Uchimura Y."/>
            <person name="Wyss M."/>
            <person name="Brugiroux S."/>
            <person name="Limenitakis J.P."/>
            <person name="Stecher B."/>
            <person name="McCoy K.D."/>
            <person name="Macpherson A.J."/>
        </authorList>
    </citation>
    <scope>NUCLEOTIDE SEQUENCE [LARGE SCALE GENOMIC DNA]</scope>
    <source>
        <strain evidence="4">I48</strain>
    </source>
</reference>
<evidence type="ECO:0000313" key="4">
    <source>
        <dbReference type="Proteomes" id="UP000092631"/>
    </source>
</evidence>
<proteinExistence type="predicted"/>
<evidence type="ECO:0000259" key="2">
    <source>
        <dbReference type="Pfam" id="PF03703"/>
    </source>
</evidence>
<dbReference type="EMBL" id="CP015401">
    <property type="protein sequence ID" value="ANU59683.1"/>
    <property type="molecule type" value="Genomic_DNA"/>
</dbReference>
<name>A0A1C7H4U0_9BACE</name>
<dbReference type="RefSeq" id="WP_065540297.1">
    <property type="nucleotide sequence ID" value="NZ_CAPUCN010000059.1"/>
</dbReference>
<dbReference type="InterPro" id="IPR005182">
    <property type="entry name" value="YdbS-like_PH"/>
</dbReference>
<dbReference type="Proteomes" id="UP000092631">
    <property type="component" value="Chromosome"/>
</dbReference>
<evidence type="ECO:0000313" key="3">
    <source>
        <dbReference type="EMBL" id="ANU59683.1"/>
    </source>
</evidence>
<sequence>MQTTHYGTLVIRPHSMQFVIDELPLLLLCLAGYGCAGMENFVNSGMLSGASVLCSLCLLYRFIYLRRTEYLISSEQIIYRHGVFTRSCDYMELYRVVDFREHRSFLQQLSGLKTVSVYSGDRMTPKLDICGVEYRMDLVGHIRERVENAKQQKRIYEITNR</sequence>
<feature type="domain" description="YdbS-like PH" evidence="2">
    <location>
        <begin position="66"/>
        <end position="133"/>
    </location>
</feature>
<accession>A0A1C7H4U0</accession>
<organism evidence="3 4">
    <name type="scientific">Bacteroides caecimuris</name>
    <dbReference type="NCBI Taxonomy" id="1796613"/>
    <lineage>
        <taxon>Bacteria</taxon>
        <taxon>Pseudomonadati</taxon>
        <taxon>Bacteroidota</taxon>
        <taxon>Bacteroidia</taxon>
        <taxon>Bacteroidales</taxon>
        <taxon>Bacteroidaceae</taxon>
        <taxon>Bacteroides</taxon>
    </lineage>
</organism>
<keyword evidence="1" id="KW-1133">Transmembrane helix</keyword>
<dbReference type="Pfam" id="PF03703">
    <property type="entry name" value="bPH_2"/>
    <property type="match status" value="1"/>
</dbReference>
<dbReference type="AlphaFoldDB" id="A0A1C7H4U0"/>
<dbReference type="GeneID" id="82186513"/>